<dbReference type="InterPro" id="IPR006665">
    <property type="entry name" value="OmpA-like"/>
</dbReference>
<dbReference type="SUPFAM" id="SSF103088">
    <property type="entry name" value="OmpA-like"/>
    <property type="match status" value="1"/>
</dbReference>
<protein>
    <recommendedName>
        <fullName evidence="7">OmpA-like domain-containing protein</fullName>
    </recommendedName>
</protein>
<keyword evidence="2 4" id="KW-0472">Membrane</keyword>
<evidence type="ECO:0000256" key="3">
    <source>
        <dbReference type="ARBA" id="ARBA00023237"/>
    </source>
</evidence>
<keyword evidence="9" id="KW-1185">Reference proteome</keyword>
<evidence type="ECO:0000256" key="1">
    <source>
        <dbReference type="ARBA" id="ARBA00004442"/>
    </source>
</evidence>
<dbReference type="STRING" id="1245469.S58_05170"/>
<evidence type="ECO:0000313" key="9">
    <source>
        <dbReference type="Proteomes" id="UP000011841"/>
    </source>
</evidence>
<dbReference type="AlphaFoldDB" id="M4Z1F1"/>
<dbReference type="InterPro" id="IPR006664">
    <property type="entry name" value="OMP_bac"/>
</dbReference>
<dbReference type="HOGENOM" id="CLU_016890_5_2_5"/>
<dbReference type="PROSITE" id="PS51123">
    <property type="entry name" value="OMPA_2"/>
    <property type="match status" value="1"/>
</dbReference>
<keyword evidence="3" id="KW-0998">Cell outer membrane</keyword>
<dbReference type="OrthoDB" id="9814546at2"/>
<dbReference type="Pfam" id="PF00691">
    <property type="entry name" value="OmpA"/>
    <property type="match status" value="1"/>
</dbReference>
<evidence type="ECO:0000256" key="4">
    <source>
        <dbReference type="PROSITE-ProRule" id="PRU00473"/>
    </source>
</evidence>
<dbReference type="InterPro" id="IPR036737">
    <property type="entry name" value="OmpA-like_sf"/>
</dbReference>
<dbReference type="eggNOG" id="COG2885">
    <property type="taxonomic scope" value="Bacteria"/>
</dbReference>
<proteinExistence type="predicted"/>
<name>M4Z1F1_9BRAD</name>
<feature type="chain" id="PRO_5004061489" description="OmpA-like domain-containing protein" evidence="6">
    <location>
        <begin position="37"/>
        <end position="223"/>
    </location>
</feature>
<dbReference type="InterPro" id="IPR050330">
    <property type="entry name" value="Bact_OuterMem_StrucFunc"/>
</dbReference>
<feature type="region of interest" description="Disordered" evidence="5">
    <location>
        <begin position="54"/>
        <end position="74"/>
    </location>
</feature>
<dbReference type="InterPro" id="IPR006690">
    <property type="entry name" value="OMPA-like_CS"/>
</dbReference>
<dbReference type="PANTHER" id="PTHR30329">
    <property type="entry name" value="STATOR ELEMENT OF FLAGELLAR MOTOR COMPLEX"/>
    <property type="match status" value="1"/>
</dbReference>
<dbReference type="GeneID" id="301814524"/>
<evidence type="ECO:0000259" key="7">
    <source>
        <dbReference type="PROSITE" id="PS51123"/>
    </source>
</evidence>
<keyword evidence="6" id="KW-0732">Signal</keyword>
<reference evidence="8 9" key="1">
    <citation type="journal article" date="2013" name="Appl. Environ. Microbiol.">
        <title>Genome analysis suggests that the soil oligotrophic bacterium Agromonas oligotrophica (Bradyrhizobium oligotrophicum) is a nitrogen-fixing symbiont of Aeschynomene indica.</title>
        <authorList>
            <person name="Okubo T."/>
            <person name="Fukushima S."/>
            <person name="Itakura M."/>
            <person name="Oshima K."/>
            <person name="Longtonglang A."/>
            <person name="Teaumroong N."/>
            <person name="Mitsui H."/>
            <person name="Hattori M."/>
            <person name="Hattori R."/>
            <person name="Hattori T."/>
            <person name="Minamisawa K."/>
        </authorList>
    </citation>
    <scope>NUCLEOTIDE SEQUENCE [LARGE SCALE GENOMIC DNA]</scope>
    <source>
        <strain evidence="8 9">S58</strain>
    </source>
</reference>
<organism evidence="8 9">
    <name type="scientific">Bradyrhizobium oligotrophicum S58</name>
    <dbReference type="NCBI Taxonomy" id="1245469"/>
    <lineage>
        <taxon>Bacteria</taxon>
        <taxon>Pseudomonadati</taxon>
        <taxon>Pseudomonadota</taxon>
        <taxon>Alphaproteobacteria</taxon>
        <taxon>Hyphomicrobiales</taxon>
        <taxon>Nitrobacteraceae</taxon>
        <taxon>Bradyrhizobium</taxon>
    </lineage>
</organism>
<dbReference type="Proteomes" id="UP000011841">
    <property type="component" value="Chromosome"/>
</dbReference>
<accession>M4Z1F1</accession>
<dbReference type="PANTHER" id="PTHR30329:SF21">
    <property type="entry name" value="LIPOPROTEIN YIAD-RELATED"/>
    <property type="match status" value="1"/>
</dbReference>
<evidence type="ECO:0000256" key="6">
    <source>
        <dbReference type="SAM" id="SignalP"/>
    </source>
</evidence>
<dbReference type="RefSeq" id="WP_015663669.1">
    <property type="nucleotide sequence ID" value="NC_020453.1"/>
</dbReference>
<evidence type="ECO:0000313" key="8">
    <source>
        <dbReference type="EMBL" id="BAM86532.1"/>
    </source>
</evidence>
<dbReference type="KEGG" id="aol:S58_05170"/>
<dbReference type="EMBL" id="AP012603">
    <property type="protein sequence ID" value="BAM86532.1"/>
    <property type="molecule type" value="Genomic_DNA"/>
</dbReference>
<dbReference type="Gene3D" id="3.30.1330.60">
    <property type="entry name" value="OmpA-like domain"/>
    <property type="match status" value="1"/>
</dbReference>
<dbReference type="PRINTS" id="PR01021">
    <property type="entry name" value="OMPADOMAIN"/>
</dbReference>
<feature type="signal peptide" evidence="6">
    <location>
        <begin position="1"/>
        <end position="36"/>
    </location>
</feature>
<dbReference type="GO" id="GO:0009279">
    <property type="term" value="C:cell outer membrane"/>
    <property type="evidence" value="ECO:0007669"/>
    <property type="project" value="UniProtKB-SubCell"/>
</dbReference>
<comment type="subcellular location">
    <subcellularLocation>
        <location evidence="1">Cell outer membrane</location>
    </subcellularLocation>
</comment>
<evidence type="ECO:0000256" key="5">
    <source>
        <dbReference type="SAM" id="MobiDB-lite"/>
    </source>
</evidence>
<gene>
    <name evidence="8" type="ORF">S58_05170</name>
</gene>
<dbReference type="CDD" id="cd07185">
    <property type="entry name" value="OmpA_C-like"/>
    <property type="match status" value="1"/>
</dbReference>
<evidence type="ECO:0000256" key="2">
    <source>
        <dbReference type="ARBA" id="ARBA00023136"/>
    </source>
</evidence>
<dbReference type="PROSITE" id="PS01068">
    <property type="entry name" value="OMPA_1"/>
    <property type="match status" value="1"/>
</dbReference>
<dbReference type="PATRIC" id="fig|1245469.3.peg.526"/>
<sequence length="223" mass="23429">MTAPKTNSTKAAGLTGLLVAMALGAAASLSVTQAFAAEDVTEDQIVRALAGPKKPLTRGLSMSPPPEAAPAPEQDKFLQSIRGRSTRSLSSAEREEIATVAKTRPNIDLEITFDYNSANISQKSLASVQALGRALTSPDLKGSTFVVAGHTDAAGGDGYNQDLSERRADSIKRYLVEKFGIAGADLVTVGYGKSKLKDPSQPLAEVNRRVQVVNMQSKTAAAK</sequence>
<feature type="domain" description="OmpA-like" evidence="7">
    <location>
        <begin position="100"/>
        <end position="218"/>
    </location>
</feature>